<dbReference type="InterPro" id="IPR027417">
    <property type="entry name" value="P-loop_NTPase"/>
</dbReference>
<keyword evidence="1" id="KW-0812">Transmembrane</keyword>
<dbReference type="SUPFAM" id="SSF52540">
    <property type="entry name" value="P-loop containing nucleoside triphosphate hydrolases"/>
    <property type="match status" value="1"/>
</dbReference>
<dbReference type="Pfam" id="PF17784">
    <property type="entry name" value="Sulfotransfer_4"/>
    <property type="match status" value="1"/>
</dbReference>
<evidence type="ECO:0008006" key="4">
    <source>
        <dbReference type="Google" id="ProtNLM"/>
    </source>
</evidence>
<feature type="transmembrane region" description="Helical" evidence="1">
    <location>
        <begin position="254"/>
        <end position="281"/>
    </location>
</feature>
<evidence type="ECO:0000313" key="2">
    <source>
        <dbReference type="EMBL" id="KAF2014128.1"/>
    </source>
</evidence>
<reference evidence="2" key="1">
    <citation type="journal article" date="2020" name="Stud. Mycol.">
        <title>101 Dothideomycetes genomes: a test case for predicting lifestyles and emergence of pathogens.</title>
        <authorList>
            <person name="Haridas S."/>
            <person name="Albert R."/>
            <person name="Binder M."/>
            <person name="Bloem J."/>
            <person name="Labutti K."/>
            <person name="Salamov A."/>
            <person name="Andreopoulos B."/>
            <person name="Baker S."/>
            <person name="Barry K."/>
            <person name="Bills G."/>
            <person name="Bluhm B."/>
            <person name="Cannon C."/>
            <person name="Castanera R."/>
            <person name="Culley D."/>
            <person name="Daum C."/>
            <person name="Ezra D."/>
            <person name="Gonzalez J."/>
            <person name="Henrissat B."/>
            <person name="Kuo A."/>
            <person name="Liang C."/>
            <person name="Lipzen A."/>
            <person name="Lutzoni F."/>
            <person name="Magnuson J."/>
            <person name="Mondo S."/>
            <person name="Nolan M."/>
            <person name="Ohm R."/>
            <person name="Pangilinan J."/>
            <person name="Park H.-J."/>
            <person name="Ramirez L."/>
            <person name="Alfaro M."/>
            <person name="Sun H."/>
            <person name="Tritt A."/>
            <person name="Yoshinaga Y."/>
            <person name="Zwiers L.-H."/>
            <person name="Turgeon B."/>
            <person name="Goodwin S."/>
            <person name="Spatafora J."/>
            <person name="Crous P."/>
            <person name="Grigoriev I."/>
        </authorList>
    </citation>
    <scope>NUCLEOTIDE SEQUENCE</scope>
    <source>
        <strain evidence="2">CBS 175.79</strain>
    </source>
</reference>
<gene>
    <name evidence="2" type="ORF">BU24DRAFT_210719</name>
</gene>
<accession>A0A6A5XLH3</accession>
<dbReference type="OrthoDB" id="408152at2759"/>
<dbReference type="PANTHER" id="PTHR36978">
    <property type="entry name" value="P-LOOP CONTAINING NUCLEOTIDE TRIPHOSPHATE HYDROLASE"/>
    <property type="match status" value="1"/>
</dbReference>
<dbReference type="PANTHER" id="PTHR36978:SF4">
    <property type="entry name" value="P-LOOP CONTAINING NUCLEOSIDE TRIPHOSPHATE HYDROLASE PROTEIN"/>
    <property type="match status" value="1"/>
</dbReference>
<dbReference type="GeneID" id="54279329"/>
<evidence type="ECO:0000256" key="1">
    <source>
        <dbReference type="SAM" id="Phobius"/>
    </source>
</evidence>
<organism evidence="2 3">
    <name type="scientific">Aaosphaeria arxii CBS 175.79</name>
    <dbReference type="NCBI Taxonomy" id="1450172"/>
    <lineage>
        <taxon>Eukaryota</taxon>
        <taxon>Fungi</taxon>
        <taxon>Dikarya</taxon>
        <taxon>Ascomycota</taxon>
        <taxon>Pezizomycotina</taxon>
        <taxon>Dothideomycetes</taxon>
        <taxon>Pleosporomycetidae</taxon>
        <taxon>Pleosporales</taxon>
        <taxon>Pleosporales incertae sedis</taxon>
        <taxon>Aaosphaeria</taxon>
    </lineage>
</organism>
<dbReference type="RefSeq" id="XP_033382467.1">
    <property type="nucleotide sequence ID" value="XM_033521932.1"/>
</dbReference>
<dbReference type="Gene3D" id="3.40.50.300">
    <property type="entry name" value="P-loop containing nucleotide triphosphate hydrolases"/>
    <property type="match status" value="1"/>
</dbReference>
<dbReference type="InterPro" id="IPR040632">
    <property type="entry name" value="Sulfotransfer_4"/>
</dbReference>
<proteinExistence type="predicted"/>
<dbReference type="EMBL" id="ML978070">
    <property type="protein sequence ID" value="KAF2014128.1"/>
    <property type="molecule type" value="Genomic_DNA"/>
</dbReference>
<keyword evidence="3" id="KW-1185">Reference proteome</keyword>
<evidence type="ECO:0000313" key="3">
    <source>
        <dbReference type="Proteomes" id="UP000799778"/>
    </source>
</evidence>
<name>A0A6A5XLH3_9PLEO</name>
<dbReference type="AlphaFoldDB" id="A0A6A5XLH3"/>
<dbReference type="Proteomes" id="UP000799778">
    <property type="component" value="Unassembled WGS sequence"/>
</dbReference>
<sequence>MDQAHLQPGQPRRIDQDERVRKKDMKVLVLGMPRTDTASLAIALRRLGYTPHSMRELLIRPSEIPLWNEAAHLTLLTKSRLPPEKRLYRPYGRAEFDKLLGDFDVAMDLPSCVFAKDLVEAYPEAKVILTHIKYEDWEASMQVSIWALLTWKLFNFCRTFNLSQMAPLLQLLHSLFTAHNGNVYDGPQAKEAYEAHYEKVRQLVPKDRLLELNNNKEWEPLCKFLGKDEVPEDVGAYPRVEEGSQMKEQMTSTWWGIVQHFLFVFVIPALTALLATALVYWRTELFDLLEVLMKKAEAYISV</sequence>
<keyword evidence="1" id="KW-1133">Transmembrane helix</keyword>
<keyword evidence="1" id="KW-0472">Membrane</keyword>
<protein>
    <recommendedName>
        <fullName evidence="4">NAD dependent epimerase/dehydratase</fullName>
    </recommendedName>
</protein>